<evidence type="ECO:0000256" key="5">
    <source>
        <dbReference type="ARBA" id="ARBA00023002"/>
    </source>
</evidence>
<evidence type="ECO:0000256" key="6">
    <source>
        <dbReference type="ARBA" id="ARBA00023004"/>
    </source>
</evidence>
<dbReference type="GO" id="GO:0051213">
    <property type="term" value="F:dioxygenase activity"/>
    <property type="evidence" value="ECO:0007669"/>
    <property type="project" value="UniProtKB-KW"/>
</dbReference>
<dbReference type="InterPro" id="IPR008775">
    <property type="entry name" value="Phytyl_CoA_dOase-like"/>
</dbReference>
<dbReference type="EMBL" id="JAVRRD010000032">
    <property type="protein sequence ID" value="KAK5046198.1"/>
    <property type="molecule type" value="Genomic_DNA"/>
</dbReference>
<reference evidence="7 8" key="1">
    <citation type="submission" date="2023-08" db="EMBL/GenBank/DDBJ databases">
        <title>Black Yeasts Isolated from many extreme environments.</title>
        <authorList>
            <person name="Coleine C."/>
            <person name="Stajich J.E."/>
            <person name="Selbmann L."/>
        </authorList>
    </citation>
    <scope>NUCLEOTIDE SEQUENCE [LARGE SCALE GENOMIC DNA]</scope>
    <source>
        <strain evidence="7 8">CCFEE 5792</strain>
    </source>
</reference>
<comment type="similarity">
    <text evidence="2">Belongs to the PhyH family.</text>
</comment>
<keyword evidence="8" id="KW-1185">Reference proteome</keyword>
<evidence type="ECO:0000256" key="4">
    <source>
        <dbReference type="ARBA" id="ARBA00022964"/>
    </source>
</evidence>
<evidence type="ECO:0000256" key="3">
    <source>
        <dbReference type="ARBA" id="ARBA00022723"/>
    </source>
</evidence>
<dbReference type="AlphaFoldDB" id="A0AAV9N062"/>
<keyword evidence="6" id="KW-0408">Iron</keyword>
<gene>
    <name evidence="7" type="ORF">LTR84_008655</name>
</gene>
<dbReference type="GeneID" id="89976818"/>
<dbReference type="PANTHER" id="PTHR20883:SF19">
    <property type="entry name" value="MULTIFUNCTIONAL DIOXYGENASE AUSE"/>
    <property type="match status" value="1"/>
</dbReference>
<comment type="caution">
    <text evidence="7">The sequence shown here is derived from an EMBL/GenBank/DDBJ whole genome shotgun (WGS) entry which is preliminary data.</text>
</comment>
<dbReference type="RefSeq" id="XP_064701797.1">
    <property type="nucleotide sequence ID" value="XM_064852200.1"/>
</dbReference>
<evidence type="ECO:0008006" key="9">
    <source>
        <dbReference type="Google" id="ProtNLM"/>
    </source>
</evidence>
<dbReference type="GO" id="GO:0046872">
    <property type="term" value="F:metal ion binding"/>
    <property type="evidence" value="ECO:0007669"/>
    <property type="project" value="UniProtKB-KW"/>
</dbReference>
<dbReference type="SUPFAM" id="SSF51197">
    <property type="entry name" value="Clavaminate synthase-like"/>
    <property type="match status" value="1"/>
</dbReference>
<accession>A0AAV9N062</accession>
<evidence type="ECO:0000313" key="7">
    <source>
        <dbReference type="EMBL" id="KAK5046198.1"/>
    </source>
</evidence>
<evidence type="ECO:0000256" key="1">
    <source>
        <dbReference type="ARBA" id="ARBA00001962"/>
    </source>
</evidence>
<comment type="cofactor">
    <cofactor evidence="1">
        <name>Fe cation</name>
        <dbReference type="ChEBI" id="CHEBI:24875"/>
    </cofactor>
</comment>
<dbReference type="Pfam" id="PF05721">
    <property type="entry name" value="PhyH"/>
    <property type="match status" value="1"/>
</dbReference>
<proteinExistence type="inferred from homology"/>
<evidence type="ECO:0000256" key="2">
    <source>
        <dbReference type="ARBA" id="ARBA00005830"/>
    </source>
</evidence>
<evidence type="ECO:0000313" key="8">
    <source>
        <dbReference type="Proteomes" id="UP001358417"/>
    </source>
</evidence>
<dbReference type="Gene3D" id="2.60.120.620">
    <property type="entry name" value="q2cbj1_9rhob like domain"/>
    <property type="match status" value="1"/>
</dbReference>
<keyword evidence="3" id="KW-0479">Metal-binding</keyword>
<keyword evidence="4" id="KW-0223">Dioxygenase</keyword>
<dbReference type="Proteomes" id="UP001358417">
    <property type="component" value="Unassembled WGS sequence"/>
</dbReference>
<sequence length="291" mass="32462">MGESAPIPGIPRIHVSAGADKILKIVQKHGGVIISEFLSRAEVSSLDDDLVKGFATIQPGSKFDNEDYKDFHGRQTKRLTNVVTHSEVFRHNLLDKNLIYEILDRVFEYTNKAYWMAAAQAIEIGPGNKPQPLHRDQSQYRVFDIWGRDAPEASVNFLIATTRFTDENGATRVVPGSHAWPDYKETGSHEDTIPAEMEAGDCLFISGKIVHGGGSNRTAEELRRCLAFTFAAGYLTPEEAFPFQIRKDIAKTMSTRAQRSIGFRSVYPAPHGAGLWMHDFSELADYIGMDD</sequence>
<keyword evidence="5" id="KW-0560">Oxidoreductase</keyword>
<organism evidence="7 8">
    <name type="scientific">Exophiala bonariae</name>
    <dbReference type="NCBI Taxonomy" id="1690606"/>
    <lineage>
        <taxon>Eukaryota</taxon>
        <taxon>Fungi</taxon>
        <taxon>Dikarya</taxon>
        <taxon>Ascomycota</taxon>
        <taxon>Pezizomycotina</taxon>
        <taxon>Eurotiomycetes</taxon>
        <taxon>Chaetothyriomycetidae</taxon>
        <taxon>Chaetothyriales</taxon>
        <taxon>Herpotrichiellaceae</taxon>
        <taxon>Exophiala</taxon>
    </lineage>
</organism>
<name>A0AAV9N062_9EURO</name>
<protein>
    <recommendedName>
        <fullName evidence="9">Fe2OG dioxygenase domain-containing protein</fullName>
    </recommendedName>
</protein>
<dbReference type="PANTHER" id="PTHR20883">
    <property type="entry name" value="PHYTANOYL-COA DIOXYGENASE DOMAIN CONTAINING 1"/>
    <property type="match status" value="1"/>
</dbReference>